<dbReference type="AlphaFoldDB" id="A0A848KXW5"/>
<reference evidence="1 2" key="1">
    <citation type="submission" date="2020-04" db="EMBL/GenBank/DDBJ databases">
        <title>Gordonia sp. nov. TBRC 11910.</title>
        <authorList>
            <person name="Suriyachadkun C."/>
        </authorList>
    </citation>
    <scope>NUCLEOTIDE SEQUENCE [LARGE SCALE GENOMIC DNA]</scope>
    <source>
        <strain evidence="1 2">TBRC 11910</strain>
    </source>
</reference>
<organism evidence="1 2">
    <name type="scientific">Gordonia asplenii</name>
    <dbReference type="NCBI Taxonomy" id="2725283"/>
    <lineage>
        <taxon>Bacteria</taxon>
        <taxon>Bacillati</taxon>
        <taxon>Actinomycetota</taxon>
        <taxon>Actinomycetes</taxon>
        <taxon>Mycobacteriales</taxon>
        <taxon>Gordoniaceae</taxon>
        <taxon>Gordonia</taxon>
    </lineage>
</organism>
<name>A0A848KXW5_9ACTN</name>
<evidence type="ECO:0008006" key="3">
    <source>
        <dbReference type="Google" id="ProtNLM"/>
    </source>
</evidence>
<dbReference type="Proteomes" id="UP000550729">
    <property type="component" value="Unassembled WGS sequence"/>
</dbReference>
<dbReference type="InterPro" id="IPR021831">
    <property type="entry name" value="ParD-like"/>
</dbReference>
<accession>A0A848KXW5</accession>
<evidence type="ECO:0000313" key="2">
    <source>
        <dbReference type="Proteomes" id="UP000550729"/>
    </source>
</evidence>
<keyword evidence="2" id="KW-1185">Reference proteome</keyword>
<proteinExistence type="predicted"/>
<evidence type="ECO:0000313" key="1">
    <source>
        <dbReference type="EMBL" id="NMO02957.1"/>
    </source>
</evidence>
<gene>
    <name evidence="1" type="ORF">HH308_17230</name>
</gene>
<comment type="caution">
    <text evidence="1">The sequence shown here is derived from an EMBL/GenBank/DDBJ whole genome shotgun (WGS) entry which is preliminary data.</text>
</comment>
<dbReference type="EMBL" id="JABBNB010000018">
    <property type="protein sequence ID" value="NMO02957.1"/>
    <property type="molecule type" value="Genomic_DNA"/>
</dbReference>
<dbReference type="RefSeq" id="WP_170195466.1">
    <property type="nucleotide sequence ID" value="NZ_JABBNB010000018.1"/>
</dbReference>
<dbReference type="Pfam" id="PF11903">
    <property type="entry name" value="ParD_like"/>
    <property type="match status" value="1"/>
</dbReference>
<protein>
    <recommendedName>
        <fullName evidence="3">ParD-like antitoxin of type II toxin-antitoxin system</fullName>
    </recommendedName>
</protein>
<sequence>MGADRLTRLDADLIESAAAEGRRQHRSARQQLEHWTRIGREVSSQRTIARSRVEAALAGRLPLTYLTDEEGVVYNAEVASAIAHDLTRTDYSTLLAAEGITTVSLNDDGRLVELKPDGTSTIVDR</sequence>